<dbReference type="Proteomes" id="UP000242444">
    <property type="component" value="Unassembled WGS sequence"/>
</dbReference>
<evidence type="ECO:0000256" key="2">
    <source>
        <dbReference type="RuleBase" id="RU364082"/>
    </source>
</evidence>
<reference evidence="4 5" key="1">
    <citation type="submission" date="2017-07" db="EMBL/GenBank/DDBJ databases">
        <title>Amycolatopsis antarcticus sp. nov., isolated from the surface of an Antarcticus brown macroalga.</title>
        <authorList>
            <person name="Wang J."/>
            <person name="Leiva S."/>
            <person name="Huang J."/>
            <person name="Huang Y."/>
        </authorList>
    </citation>
    <scope>NUCLEOTIDE SEQUENCE [LARGE SCALE GENOMIC DNA]</scope>
    <source>
        <strain evidence="4 5">AU-G6</strain>
    </source>
</reference>
<evidence type="ECO:0000313" key="5">
    <source>
        <dbReference type="Proteomes" id="UP000242444"/>
    </source>
</evidence>
<dbReference type="PANTHER" id="PTHR10491:SF4">
    <property type="entry name" value="METHIONINE ADENOSYLTRANSFERASE 2 SUBUNIT BETA"/>
    <property type="match status" value="1"/>
</dbReference>
<dbReference type="CDD" id="cd05254">
    <property type="entry name" value="dTDP_HR_like_SDR_e"/>
    <property type="match status" value="1"/>
</dbReference>
<evidence type="ECO:0000313" key="4">
    <source>
        <dbReference type="EMBL" id="OZM75327.1"/>
    </source>
</evidence>
<dbReference type="UniPathway" id="UPA00124"/>
<dbReference type="InterPro" id="IPR005913">
    <property type="entry name" value="dTDP_dehydrorham_reduct"/>
</dbReference>
<dbReference type="Gene3D" id="3.40.50.720">
    <property type="entry name" value="NAD(P)-binding Rossmann-like Domain"/>
    <property type="match status" value="1"/>
</dbReference>
<proteinExistence type="inferred from homology"/>
<dbReference type="Gene3D" id="3.90.25.10">
    <property type="entry name" value="UDP-galactose 4-epimerase, domain 1"/>
    <property type="match status" value="1"/>
</dbReference>
<dbReference type="EMBL" id="NKYE01000001">
    <property type="protein sequence ID" value="OZM75327.1"/>
    <property type="molecule type" value="Genomic_DNA"/>
</dbReference>
<dbReference type="InterPro" id="IPR029903">
    <property type="entry name" value="RmlD-like-bd"/>
</dbReference>
<dbReference type="NCBIfam" id="TIGR01214">
    <property type="entry name" value="rmlD"/>
    <property type="match status" value="1"/>
</dbReference>
<organism evidence="4 5">
    <name type="scientific">Amycolatopsis antarctica</name>
    <dbReference type="NCBI Taxonomy" id="1854586"/>
    <lineage>
        <taxon>Bacteria</taxon>
        <taxon>Bacillati</taxon>
        <taxon>Actinomycetota</taxon>
        <taxon>Actinomycetes</taxon>
        <taxon>Pseudonocardiales</taxon>
        <taxon>Pseudonocardiaceae</taxon>
        <taxon>Amycolatopsis</taxon>
    </lineage>
</organism>
<comment type="similarity">
    <text evidence="1 2">Belongs to the dTDP-4-dehydrorhamnose reductase family.</text>
</comment>
<keyword evidence="2" id="KW-0560">Oxidoreductase</keyword>
<protein>
    <recommendedName>
        <fullName evidence="2">dTDP-4-dehydrorhamnose reductase</fullName>
        <ecNumber evidence="2">1.1.1.133</ecNumber>
    </recommendedName>
</protein>
<dbReference type="InParanoid" id="A0A263DCT8"/>
<dbReference type="EC" id="1.1.1.133" evidence="2"/>
<dbReference type="GO" id="GO:0019305">
    <property type="term" value="P:dTDP-rhamnose biosynthetic process"/>
    <property type="evidence" value="ECO:0007669"/>
    <property type="project" value="UniProtKB-UniPathway"/>
</dbReference>
<sequence length="301" mass="31324">MAVAEPAIALLVPGGTGQLGGDLAALAGPGVQVHAPGSADLDITRPGAVIEAVTELRARAEAAGARPVVVNAAAYTAVDAAETDEERAFAINADGPRVLAAACSSRRVPLVHVSTDYVFAGDADRPYEPGDPLAPRTAYGRTKAAGEDAVLGSGARAWIVRTSWVYGEHGGNFVKTMARLESERDTVSVVDDQRGCPTWTGDLAAGLLELARRVTGDDPPAERVLHCAGAGDTTWFGFARAVFAGLGADPERVRPCTTGEFPRPAPRPAYSVLSDASWRAAGLTPLPPWQKALGEYFARTA</sequence>
<dbReference type="SUPFAM" id="SSF51735">
    <property type="entry name" value="NAD(P)-binding Rossmann-fold domains"/>
    <property type="match status" value="1"/>
</dbReference>
<evidence type="ECO:0000256" key="1">
    <source>
        <dbReference type="ARBA" id="ARBA00010944"/>
    </source>
</evidence>
<dbReference type="AlphaFoldDB" id="A0A263DCT8"/>
<dbReference type="InterPro" id="IPR036291">
    <property type="entry name" value="NAD(P)-bd_dom_sf"/>
</dbReference>
<gene>
    <name evidence="4" type="primary">rfbD</name>
    <name evidence="4" type="ORF">CFN78_02690</name>
</gene>
<keyword evidence="5" id="KW-1185">Reference proteome</keyword>
<dbReference type="GO" id="GO:0008831">
    <property type="term" value="F:dTDP-4-dehydrorhamnose reductase activity"/>
    <property type="evidence" value="ECO:0007669"/>
    <property type="project" value="UniProtKB-EC"/>
</dbReference>
<dbReference type="GO" id="GO:0005829">
    <property type="term" value="C:cytosol"/>
    <property type="evidence" value="ECO:0007669"/>
    <property type="project" value="TreeGrafter"/>
</dbReference>
<comment type="caution">
    <text evidence="4">The sequence shown here is derived from an EMBL/GenBank/DDBJ whole genome shotgun (WGS) entry which is preliminary data.</text>
</comment>
<dbReference type="OrthoDB" id="9803892at2"/>
<evidence type="ECO:0000259" key="3">
    <source>
        <dbReference type="Pfam" id="PF04321"/>
    </source>
</evidence>
<comment type="pathway">
    <text evidence="2">Carbohydrate biosynthesis; dTDP-L-rhamnose biosynthesis.</text>
</comment>
<name>A0A263DCT8_9PSEU</name>
<dbReference type="PANTHER" id="PTHR10491">
    <property type="entry name" value="DTDP-4-DEHYDRORHAMNOSE REDUCTASE"/>
    <property type="match status" value="1"/>
</dbReference>
<dbReference type="Pfam" id="PF04321">
    <property type="entry name" value="RmlD_sub_bind"/>
    <property type="match status" value="1"/>
</dbReference>
<accession>A0A263DCT8</accession>
<comment type="function">
    <text evidence="2">Catalyzes the reduction of dTDP-6-deoxy-L-lyxo-4-hexulose to yield dTDP-L-rhamnose.</text>
</comment>
<keyword evidence="2" id="KW-0521">NADP</keyword>
<feature type="domain" description="RmlD-like substrate binding" evidence="3">
    <location>
        <begin position="10"/>
        <end position="299"/>
    </location>
</feature>
<dbReference type="FunCoup" id="A0A263DCT8">
    <property type="interactions" value="201"/>
</dbReference>